<feature type="transmembrane region" description="Helical" evidence="6">
    <location>
        <begin position="106"/>
        <end position="127"/>
    </location>
</feature>
<keyword evidence="4 6" id="KW-1133">Transmembrane helix</keyword>
<reference evidence="8 9" key="1">
    <citation type="submission" date="2024-03" db="EMBL/GenBank/DDBJ databases">
        <title>The Acrasis kona genome and developmental transcriptomes reveal deep origins of eukaryotic multicellular pathways.</title>
        <authorList>
            <person name="Sheikh S."/>
            <person name="Fu C.-J."/>
            <person name="Brown M.W."/>
            <person name="Baldauf S.L."/>
        </authorList>
    </citation>
    <scope>NUCLEOTIDE SEQUENCE [LARGE SCALE GENOMIC DNA]</scope>
    <source>
        <strain evidence="8 9">ATCC MYA-3509</strain>
    </source>
</reference>
<evidence type="ECO:0000256" key="3">
    <source>
        <dbReference type="ARBA" id="ARBA00022692"/>
    </source>
</evidence>
<dbReference type="SUPFAM" id="SSF103473">
    <property type="entry name" value="MFS general substrate transporter"/>
    <property type="match status" value="1"/>
</dbReference>
<dbReference type="Proteomes" id="UP001431209">
    <property type="component" value="Unassembled WGS sequence"/>
</dbReference>
<evidence type="ECO:0000313" key="9">
    <source>
        <dbReference type="Proteomes" id="UP001431209"/>
    </source>
</evidence>
<gene>
    <name evidence="8" type="ORF">AKO1_014483</name>
</gene>
<dbReference type="InterPro" id="IPR036259">
    <property type="entry name" value="MFS_trans_sf"/>
</dbReference>
<feature type="domain" description="Major facilitator superfamily (MFS) profile" evidence="7">
    <location>
        <begin position="14"/>
        <end position="274"/>
    </location>
</feature>
<feature type="transmembrane region" description="Helical" evidence="6">
    <location>
        <begin position="180"/>
        <end position="200"/>
    </location>
</feature>
<feature type="transmembrane region" description="Helical" evidence="6">
    <location>
        <begin position="48"/>
        <end position="71"/>
    </location>
</feature>
<keyword evidence="3 6" id="KW-0812">Transmembrane</keyword>
<evidence type="ECO:0000256" key="6">
    <source>
        <dbReference type="SAM" id="Phobius"/>
    </source>
</evidence>
<dbReference type="GO" id="GO:0022857">
    <property type="term" value="F:transmembrane transporter activity"/>
    <property type="evidence" value="ECO:0007669"/>
    <property type="project" value="InterPro"/>
</dbReference>
<protein>
    <recommendedName>
        <fullName evidence="7">Major facilitator superfamily (MFS) profile domain-containing protein</fullName>
    </recommendedName>
</protein>
<feature type="transmembrane region" description="Helical" evidence="6">
    <location>
        <begin position="83"/>
        <end position="100"/>
    </location>
</feature>
<dbReference type="InterPro" id="IPR011701">
    <property type="entry name" value="MFS"/>
</dbReference>
<dbReference type="InterPro" id="IPR020846">
    <property type="entry name" value="MFS_dom"/>
</dbReference>
<evidence type="ECO:0000313" key="8">
    <source>
        <dbReference type="EMBL" id="KAL0483956.1"/>
    </source>
</evidence>
<organism evidence="8 9">
    <name type="scientific">Acrasis kona</name>
    <dbReference type="NCBI Taxonomy" id="1008807"/>
    <lineage>
        <taxon>Eukaryota</taxon>
        <taxon>Discoba</taxon>
        <taxon>Heterolobosea</taxon>
        <taxon>Tetramitia</taxon>
        <taxon>Eutetramitia</taxon>
        <taxon>Acrasidae</taxon>
        <taxon>Acrasis</taxon>
    </lineage>
</organism>
<keyword evidence="2" id="KW-0813">Transport</keyword>
<evidence type="ECO:0000259" key="7">
    <source>
        <dbReference type="PROSITE" id="PS50850"/>
    </source>
</evidence>
<comment type="subcellular location">
    <subcellularLocation>
        <location evidence="1">Membrane</location>
        <topology evidence="1">Multi-pass membrane protein</topology>
    </subcellularLocation>
</comment>
<evidence type="ECO:0000256" key="5">
    <source>
        <dbReference type="ARBA" id="ARBA00023136"/>
    </source>
</evidence>
<sequence length="274" mass="30979">MTFEGYKLPIGRSILLISCMMYFVEGMTFTIVFPIINEILSHCHVTRWVGAAEFVLLFCYIPPQILSGYVHGAVANRFDHKKIVFVESILLSMILLAHGYTSSYPLFILLRMICGFLNGMVSTAKEFAAKNTEPKRRQYVYAFFGFAWGIGSLVGIWCGFTLSGKRLTSNPSDFLVLNPFFFSFVSCAVLVLLISILYYATTAFYIGSGDVDPQHSNKPSTLQNLKDSWADIKSKNLMIVSTPWQHYRMMQYVLLFLLRVHFVGSFADAEVVAL</sequence>
<dbReference type="PANTHER" id="PTHR23504:SF15">
    <property type="entry name" value="MAJOR FACILITATOR SUPERFAMILY (MFS) PROFILE DOMAIN-CONTAINING PROTEIN"/>
    <property type="match status" value="1"/>
</dbReference>
<evidence type="ECO:0000256" key="2">
    <source>
        <dbReference type="ARBA" id="ARBA00022448"/>
    </source>
</evidence>
<dbReference type="Gene3D" id="1.20.1250.20">
    <property type="entry name" value="MFS general substrate transporter like domains"/>
    <property type="match status" value="1"/>
</dbReference>
<dbReference type="GO" id="GO:0016020">
    <property type="term" value="C:membrane"/>
    <property type="evidence" value="ECO:0007669"/>
    <property type="project" value="UniProtKB-SubCell"/>
</dbReference>
<dbReference type="PANTHER" id="PTHR23504">
    <property type="entry name" value="MAJOR FACILITATOR SUPERFAMILY DOMAIN-CONTAINING PROTEIN 10"/>
    <property type="match status" value="1"/>
</dbReference>
<name>A0AAW2Z2D7_9EUKA</name>
<dbReference type="PROSITE" id="PS50850">
    <property type="entry name" value="MFS"/>
    <property type="match status" value="1"/>
</dbReference>
<feature type="transmembrane region" description="Helical" evidence="6">
    <location>
        <begin position="12"/>
        <end position="36"/>
    </location>
</feature>
<dbReference type="AlphaFoldDB" id="A0AAW2Z2D7"/>
<evidence type="ECO:0000256" key="1">
    <source>
        <dbReference type="ARBA" id="ARBA00004141"/>
    </source>
</evidence>
<dbReference type="Pfam" id="PF07690">
    <property type="entry name" value="MFS_1"/>
    <property type="match status" value="1"/>
</dbReference>
<feature type="transmembrane region" description="Helical" evidence="6">
    <location>
        <begin position="139"/>
        <end position="160"/>
    </location>
</feature>
<comment type="caution">
    <text evidence="8">The sequence shown here is derived from an EMBL/GenBank/DDBJ whole genome shotgun (WGS) entry which is preliminary data.</text>
</comment>
<keyword evidence="9" id="KW-1185">Reference proteome</keyword>
<proteinExistence type="predicted"/>
<keyword evidence="5 6" id="KW-0472">Membrane</keyword>
<evidence type="ECO:0000256" key="4">
    <source>
        <dbReference type="ARBA" id="ARBA00022989"/>
    </source>
</evidence>
<dbReference type="EMBL" id="JAOPGA020001004">
    <property type="protein sequence ID" value="KAL0483956.1"/>
    <property type="molecule type" value="Genomic_DNA"/>
</dbReference>
<accession>A0AAW2Z2D7</accession>